<evidence type="ECO:0000313" key="1">
    <source>
        <dbReference type="EMBL" id="EGT47850.1"/>
    </source>
</evidence>
<keyword evidence="2" id="KW-1185">Reference proteome</keyword>
<sequence>MVRKLKNQDNIETSYDDLFICEEKLQKEMALHQPESKVCRTMSQRSKRRLFFSIAGPTICSR</sequence>
<dbReference type="eggNOG" id="ENOG502T3DP">
    <property type="taxonomic scope" value="Eukaryota"/>
</dbReference>
<protein>
    <submittedName>
        <fullName evidence="1">Uncharacterized protein</fullName>
    </submittedName>
</protein>
<dbReference type="HOGENOM" id="CLU_2906156_0_0_1"/>
<gene>
    <name evidence="1" type="ORF">CAEBREN_04322</name>
</gene>
<dbReference type="InParanoid" id="G0MZ11"/>
<dbReference type="EMBL" id="GL379821">
    <property type="protein sequence ID" value="EGT47850.1"/>
    <property type="molecule type" value="Genomic_DNA"/>
</dbReference>
<name>G0MZ11_CAEBE</name>
<dbReference type="OrthoDB" id="6105938at2759"/>
<dbReference type="AlphaFoldDB" id="G0MZ11"/>
<dbReference type="Proteomes" id="UP000008068">
    <property type="component" value="Unassembled WGS sequence"/>
</dbReference>
<reference evidence="2" key="1">
    <citation type="submission" date="2011-07" db="EMBL/GenBank/DDBJ databases">
        <authorList>
            <consortium name="Caenorhabditis brenneri Sequencing and Analysis Consortium"/>
            <person name="Wilson R.K."/>
        </authorList>
    </citation>
    <scope>NUCLEOTIDE SEQUENCE [LARGE SCALE GENOMIC DNA]</scope>
    <source>
        <strain evidence="2">PB2801</strain>
    </source>
</reference>
<organism evidence="2">
    <name type="scientific">Caenorhabditis brenneri</name>
    <name type="common">Nematode worm</name>
    <dbReference type="NCBI Taxonomy" id="135651"/>
    <lineage>
        <taxon>Eukaryota</taxon>
        <taxon>Metazoa</taxon>
        <taxon>Ecdysozoa</taxon>
        <taxon>Nematoda</taxon>
        <taxon>Chromadorea</taxon>
        <taxon>Rhabditida</taxon>
        <taxon>Rhabditina</taxon>
        <taxon>Rhabditomorpha</taxon>
        <taxon>Rhabditoidea</taxon>
        <taxon>Rhabditidae</taxon>
        <taxon>Peloderinae</taxon>
        <taxon>Caenorhabditis</taxon>
    </lineage>
</organism>
<dbReference type="STRING" id="135651.G0MZ11"/>
<accession>G0MZ11</accession>
<evidence type="ECO:0000313" key="2">
    <source>
        <dbReference type="Proteomes" id="UP000008068"/>
    </source>
</evidence>
<proteinExistence type="predicted"/>